<evidence type="ECO:0000256" key="9">
    <source>
        <dbReference type="ARBA" id="ARBA00023237"/>
    </source>
</evidence>
<dbReference type="RefSeq" id="WP_261502081.1">
    <property type="nucleotide sequence ID" value="NZ_JAODYH010000012.1"/>
</dbReference>
<dbReference type="PANTHER" id="PTHR32552:SF83">
    <property type="entry name" value="BLR3904 PROTEIN"/>
    <property type="match status" value="1"/>
</dbReference>
<dbReference type="InterPro" id="IPR000531">
    <property type="entry name" value="Beta-barrel_TonB"/>
</dbReference>
<dbReference type="InterPro" id="IPR037066">
    <property type="entry name" value="Plug_dom_sf"/>
</dbReference>
<dbReference type="NCBIfam" id="TIGR01783">
    <property type="entry name" value="TonB-siderophor"/>
    <property type="match status" value="1"/>
</dbReference>
<dbReference type="Pfam" id="PF00593">
    <property type="entry name" value="TonB_dep_Rec_b-barrel"/>
    <property type="match status" value="1"/>
</dbReference>
<dbReference type="CDD" id="cd01347">
    <property type="entry name" value="ligand_gated_channel"/>
    <property type="match status" value="1"/>
</dbReference>
<evidence type="ECO:0000256" key="1">
    <source>
        <dbReference type="ARBA" id="ARBA00004571"/>
    </source>
</evidence>
<evidence type="ECO:0000313" key="15">
    <source>
        <dbReference type="EMBL" id="MCT9812801.1"/>
    </source>
</evidence>
<accession>A0ABT2PQQ4</accession>
<evidence type="ECO:0000256" key="12">
    <source>
        <dbReference type="SAM" id="MobiDB-lite"/>
    </source>
</evidence>
<keyword evidence="9 10" id="KW-0998">Cell outer membrane</keyword>
<evidence type="ECO:0000256" key="5">
    <source>
        <dbReference type="ARBA" id="ARBA00022692"/>
    </source>
</evidence>
<comment type="similarity">
    <text evidence="2 10 11">Belongs to the TonB-dependent receptor family.</text>
</comment>
<evidence type="ECO:0000256" key="4">
    <source>
        <dbReference type="ARBA" id="ARBA00022452"/>
    </source>
</evidence>
<dbReference type="InterPro" id="IPR036942">
    <property type="entry name" value="Beta-barrel_TonB_sf"/>
</dbReference>
<evidence type="ECO:0000256" key="2">
    <source>
        <dbReference type="ARBA" id="ARBA00009810"/>
    </source>
</evidence>
<evidence type="ECO:0000256" key="6">
    <source>
        <dbReference type="ARBA" id="ARBA00023077"/>
    </source>
</evidence>
<gene>
    <name evidence="15" type="ORF">N0K08_19385</name>
</gene>
<evidence type="ECO:0000313" key="16">
    <source>
        <dbReference type="Proteomes" id="UP001525968"/>
    </source>
</evidence>
<evidence type="ECO:0000256" key="7">
    <source>
        <dbReference type="ARBA" id="ARBA00023136"/>
    </source>
</evidence>
<evidence type="ECO:0000256" key="11">
    <source>
        <dbReference type="RuleBase" id="RU003357"/>
    </source>
</evidence>
<name>A0ABT2PQQ4_9BURK</name>
<reference evidence="15 16" key="1">
    <citation type="submission" date="2022-09" db="EMBL/GenBank/DDBJ databases">
        <title>Draft genome of isolate Be4.</title>
        <authorList>
            <person name="Sanchez-Castro I."/>
            <person name="Martinez-Rodriguez P."/>
            <person name="Descostes M."/>
            <person name="Merroun M."/>
        </authorList>
    </citation>
    <scope>NUCLEOTIDE SEQUENCE [LARGE SCALE GENOMIC DNA]</scope>
    <source>
        <strain evidence="15 16">Be4</strain>
    </source>
</reference>
<dbReference type="EMBL" id="JAODYH010000012">
    <property type="protein sequence ID" value="MCT9812801.1"/>
    <property type="molecule type" value="Genomic_DNA"/>
</dbReference>
<keyword evidence="8 15" id="KW-0675">Receptor</keyword>
<dbReference type="SUPFAM" id="SSF56935">
    <property type="entry name" value="Porins"/>
    <property type="match status" value="1"/>
</dbReference>
<keyword evidence="7 10" id="KW-0472">Membrane</keyword>
<dbReference type="Gene3D" id="2.170.130.10">
    <property type="entry name" value="TonB-dependent receptor, plug domain"/>
    <property type="match status" value="1"/>
</dbReference>
<dbReference type="PROSITE" id="PS52016">
    <property type="entry name" value="TONB_DEPENDENT_REC_3"/>
    <property type="match status" value="1"/>
</dbReference>
<evidence type="ECO:0000256" key="10">
    <source>
        <dbReference type="PROSITE-ProRule" id="PRU01360"/>
    </source>
</evidence>
<keyword evidence="5 10" id="KW-0812">Transmembrane</keyword>
<organism evidence="15 16">
    <name type="scientific">Acidovorax bellezanensis</name>
    <dbReference type="NCBI Taxonomy" id="2976702"/>
    <lineage>
        <taxon>Bacteria</taxon>
        <taxon>Pseudomonadati</taxon>
        <taxon>Pseudomonadota</taxon>
        <taxon>Betaproteobacteria</taxon>
        <taxon>Burkholderiales</taxon>
        <taxon>Comamonadaceae</taxon>
        <taxon>Acidovorax</taxon>
    </lineage>
</organism>
<feature type="domain" description="TonB-dependent receptor plug" evidence="14">
    <location>
        <begin position="51"/>
        <end position="149"/>
    </location>
</feature>
<evidence type="ECO:0000259" key="13">
    <source>
        <dbReference type="Pfam" id="PF00593"/>
    </source>
</evidence>
<keyword evidence="4 10" id="KW-1134">Transmembrane beta strand</keyword>
<feature type="domain" description="TonB-dependent receptor-like beta-barrel" evidence="13">
    <location>
        <begin position="222"/>
        <end position="683"/>
    </location>
</feature>
<evidence type="ECO:0000256" key="3">
    <source>
        <dbReference type="ARBA" id="ARBA00022448"/>
    </source>
</evidence>
<dbReference type="InterPro" id="IPR012910">
    <property type="entry name" value="Plug_dom"/>
</dbReference>
<keyword evidence="16" id="KW-1185">Reference proteome</keyword>
<proteinExistence type="inferred from homology"/>
<evidence type="ECO:0000256" key="8">
    <source>
        <dbReference type="ARBA" id="ARBA00023170"/>
    </source>
</evidence>
<dbReference type="InterPro" id="IPR010105">
    <property type="entry name" value="TonB_sidphr_rcpt"/>
</dbReference>
<sequence>MLAASVSSWAQAPVAPEATMGTVTVREAAEVQSKDTLRVKQTTVGKGKQDIKDIPQSVTVFTERLMTDRNQDDLREVLRTTAGVTFQAGETGEEDVRLRGFSLGQAGDIYVDGMKDAPLYERDTFNNDRVEVLKGSASMLFGKGSTGGVVNQVNKAPLLIDQHEASYTLGTGQTHRLQGDFNFKTGENSALRVNAMIHNSDNYGATQDKRGIAPTFSWGIGTRDEFSVGLYYLDIKGRPNYNSPWIASNGRIVPTLPAKNYYGLNSDHLNTSAQYLTLGHIHRFDNGGELQTRLRHGTYKRDLLASVIGFAGTRPTSLDQINSSTLLSRTSKGRIGESTMTQVQSDYTNEFNWGGNKHQIIAGLDYYHDDADRNASYANAAGNSSTNPGLITSVGTPNNGASAPDRRLPVAFNTFKAQNLGLYMQDTMSLTSTVKLVGGLRYDQFKATYRNASGSLGDSSSEGLWSPRVGAIFQPDDLTSYYVSFGTSYNTSGDTYQYGNVSAATGSLADTPPEKSRNLEIGGKWELFQQRALLGVAAFYSEKFNERNTDPDNPGYLLSGKRHAAGMELNLAGHITPKWDIFYNHTWIPNAKIDKSTTTAANPNGNAQQQGDRPGLTPKHSGSVWSTYAVTPKLRLGGGVTYRSTQSPEGARQIMASGFATVDAMAEYTFDQKTSVKLNVSNLGNKLYADSLYRGFYTPGAARSVQVTLKSRF</sequence>
<comment type="subcellular location">
    <subcellularLocation>
        <location evidence="1 10">Cell outer membrane</location>
        <topology evidence="1 10">Multi-pass membrane protein</topology>
    </subcellularLocation>
</comment>
<dbReference type="PANTHER" id="PTHR32552">
    <property type="entry name" value="FERRICHROME IRON RECEPTOR-RELATED"/>
    <property type="match status" value="1"/>
</dbReference>
<comment type="caution">
    <text evidence="15">The sequence shown here is derived from an EMBL/GenBank/DDBJ whole genome shotgun (WGS) entry which is preliminary data.</text>
</comment>
<feature type="compositionally biased region" description="Polar residues" evidence="12">
    <location>
        <begin position="596"/>
        <end position="611"/>
    </location>
</feature>
<evidence type="ECO:0000259" key="14">
    <source>
        <dbReference type="Pfam" id="PF07715"/>
    </source>
</evidence>
<protein>
    <submittedName>
        <fullName evidence="15">TonB-dependent siderophore receptor</fullName>
    </submittedName>
</protein>
<dbReference type="Proteomes" id="UP001525968">
    <property type="component" value="Unassembled WGS sequence"/>
</dbReference>
<dbReference type="Gene3D" id="2.40.170.20">
    <property type="entry name" value="TonB-dependent receptor, beta-barrel domain"/>
    <property type="match status" value="1"/>
</dbReference>
<feature type="region of interest" description="Disordered" evidence="12">
    <location>
        <begin position="596"/>
        <end position="622"/>
    </location>
</feature>
<keyword evidence="3 10" id="KW-0813">Transport</keyword>
<keyword evidence="6 11" id="KW-0798">TonB box</keyword>
<dbReference type="Pfam" id="PF07715">
    <property type="entry name" value="Plug"/>
    <property type="match status" value="1"/>
</dbReference>
<dbReference type="InterPro" id="IPR039426">
    <property type="entry name" value="TonB-dep_rcpt-like"/>
</dbReference>